<dbReference type="Pfam" id="PF03992">
    <property type="entry name" value="ABM"/>
    <property type="match status" value="1"/>
</dbReference>
<dbReference type="PATRIC" id="fig|1365250.3.peg.608"/>
<organism evidence="2 3">
    <name type="scientific">Pseudoalteromonas luteoviolacea DSM 6061</name>
    <dbReference type="NCBI Taxonomy" id="1365250"/>
    <lineage>
        <taxon>Bacteria</taxon>
        <taxon>Pseudomonadati</taxon>
        <taxon>Pseudomonadota</taxon>
        <taxon>Gammaproteobacteria</taxon>
        <taxon>Alteromonadales</taxon>
        <taxon>Pseudoalteromonadaceae</taxon>
        <taxon>Pseudoalteromonas</taxon>
    </lineage>
</organism>
<comment type="caution">
    <text evidence="2">The sequence shown here is derived from an EMBL/GenBank/DDBJ whole genome shotgun (WGS) entry which is preliminary data.</text>
</comment>
<dbReference type="InterPro" id="IPR007138">
    <property type="entry name" value="ABM_dom"/>
</dbReference>
<evidence type="ECO:0000313" key="3">
    <source>
        <dbReference type="Proteomes" id="UP000076643"/>
    </source>
</evidence>
<dbReference type="RefSeq" id="WP_063359065.1">
    <property type="nucleotide sequence ID" value="NZ_AQHB01000023.1"/>
</dbReference>
<accession>A0A166Z974</accession>
<dbReference type="AlphaFoldDB" id="A0A166Z974"/>
<dbReference type="PANTHER" id="PTHR37811">
    <property type="entry name" value="BLL5343 PROTEIN"/>
    <property type="match status" value="1"/>
</dbReference>
<proteinExistence type="predicted"/>
<dbReference type="Proteomes" id="UP000076643">
    <property type="component" value="Unassembled WGS sequence"/>
</dbReference>
<gene>
    <name evidence="2" type="ORF">N475_08180</name>
</gene>
<keyword evidence="3" id="KW-1185">Reference proteome</keyword>
<reference evidence="2 3" key="1">
    <citation type="submission" date="2013-07" db="EMBL/GenBank/DDBJ databases">
        <title>Comparative Genomic and Metabolomic Analysis of Twelve Strains of Pseudoalteromonas luteoviolacea.</title>
        <authorList>
            <person name="Vynne N.G."/>
            <person name="Mansson M."/>
            <person name="Gram L."/>
        </authorList>
    </citation>
    <scope>NUCLEOTIDE SEQUENCE [LARGE SCALE GENOMIC DNA]</scope>
    <source>
        <strain evidence="2 3">DSM 6061</strain>
    </source>
</reference>
<dbReference type="Gene3D" id="3.30.70.100">
    <property type="match status" value="1"/>
</dbReference>
<protein>
    <recommendedName>
        <fullName evidence="1">ABM domain-containing protein</fullName>
    </recommendedName>
</protein>
<dbReference type="SUPFAM" id="SSF54909">
    <property type="entry name" value="Dimeric alpha+beta barrel"/>
    <property type="match status" value="1"/>
</dbReference>
<evidence type="ECO:0000313" key="2">
    <source>
        <dbReference type="EMBL" id="KZN44076.1"/>
    </source>
</evidence>
<sequence>MIAVIFEVTLKPNAAPRYFDIAGELKKVLVQQSGFISIERYQNVNHPEQYLSLSYWQDNESVMRWRNQIMHQDAQHIGKTELFAYYRLRVANVFRDYSL</sequence>
<evidence type="ECO:0000259" key="1">
    <source>
        <dbReference type="PROSITE" id="PS51725"/>
    </source>
</evidence>
<dbReference type="PANTHER" id="PTHR37811:SF2">
    <property type="entry name" value="ABM DOMAIN-CONTAINING PROTEIN"/>
    <property type="match status" value="1"/>
</dbReference>
<name>A0A166Z974_9GAMM</name>
<feature type="domain" description="ABM" evidence="1">
    <location>
        <begin position="2"/>
        <end position="94"/>
    </location>
</feature>
<dbReference type="InterPro" id="IPR011008">
    <property type="entry name" value="Dimeric_a/b-barrel"/>
</dbReference>
<dbReference type="EMBL" id="AUYB01000068">
    <property type="protein sequence ID" value="KZN44076.1"/>
    <property type="molecule type" value="Genomic_DNA"/>
</dbReference>
<dbReference type="PROSITE" id="PS51725">
    <property type="entry name" value="ABM"/>
    <property type="match status" value="1"/>
</dbReference>
<dbReference type="InterPro" id="IPR052936">
    <property type="entry name" value="Jasmonate_Hydroxylase-like"/>
</dbReference>